<dbReference type="PANTHER" id="PTHR45968">
    <property type="entry name" value="OSJNBA0019K04.7 PROTEIN"/>
    <property type="match status" value="1"/>
</dbReference>
<dbReference type="Pfam" id="PF05199">
    <property type="entry name" value="GMC_oxred_C"/>
    <property type="match status" value="1"/>
</dbReference>
<evidence type="ECO:0000256" key="1">
    <source>
        <dbReference type="ARBA" id="ARBA00022729"/>
    </source>
</evidence>
<dbReference type="PANTHER" id="PTHR45968:SF3">
    <property type="entry name" value="OS04G0573100 PROTEIN"/>
    <property type="match status" value="1"/>
</dbReference>
<dbReference type="Proteomes" id="UP000221165">
    <property type="component" value="Unassembled WGS sequence"/>
</dbReference>
<feature type="region of interest" description="Disordered" evidence="2">
    <location>
        <begin position="1061"/>
        <end position="1081"/>
    </location>
</feature>
<dbReference type="SUPFAM" id="SSF54373">
    <property type="entry name" value="FAD-linked reductases, C-terminal domain"/>
    <property type="match status" value="1"/>
</dbReference>
<keyword evidence="4" id="KW-0456">Lyase</keyword>
<organism evidence="4 5">
    <name type="scientific">Cystoisospora suis</name>
    <dbReference type="NCBI Taxonomy" id="483139"/>
    <lineage>
        <taxon>Eukaryota</taxon>
        <taxon>Sar</taxon>
        <taxon>Alveolata</taxon>
        <taxon>Apicomplexa</taxon>
        <taxon>Conoidasida</taxon>
        <taxon>Coccidia</taxon>
        <taxon>Eucoccidiorida</taxon>
        <taxon>Eimeriorina</taxon>
        <taxon>Sarcocystidae</taxon>
        <taxon>Cystoisospora</taxon>
    </lineage>
</organism>
<feature type="domain" description="Glucose-methanol-choline oxidoreductase N-terminal" evidence="3">
    <location>
        <begin position="439"/>
        <end position="453"/>
    </location>
</feature>
<dbReference type="InterPro" id="IPR000172">
    <property type="entry name" value="GMC_OxRdtase_N"/>
</dbReference>
<protein>
    <submittedName>
        <fullName evidence="4">Mandelonitrile lyase</fullName>
    </submittedName>
</protein>
<feature type="region of interest" description="Disordered" evidence="2">
    <location>
        <begin position="646"/>
        <end position="666"/>
    </location>
</feature>
<keyword evidence="1" id="KW-0732">Signal</keyword>
<dbReference type="Gene3D" id="3.50.50.60">
    <property type="entry name" value="FAD/NAD(P)-binding domain"/>
    <property type="match status" value="3"/>
</dbReference>
<dbReference type="Gene3D" id="3.30.410.40">
    <property type="match status" value="1"/>
</dbReference>
<dbReference type="GeneID" id="94423859"/>
<dbReference type="GO" id="GO:0050660">
    <property type="term" value="F:flavin adenine dinucleotide binding"/>
    <property type="evidence" value="ECO:0007669"/>
    <property type="project" value="InterPro"/>
</dbReference>
<dbReference type="OrthoDB" id="269227at2759"/>
<dbReference type="SUPFAM" id="SSF51905">
    <property type="entry name" value="FAD/NAD(P)-binding domain"/>
    <property type="match status" value="1"/>
</dbReference>
<dbReference type="InterPro" id="IPR007867">
    <property type="entry name" value="GMC_OxRtase_C"/>
</dbReference>
<feature type="compositionally biased region" description="Basic and acidic residues" evidence="2">
    <location>
        <begin position="524"/>
        <end position="558"/>
    </location>
</feature>
<evidence type="ECO:0000313" key="4">
    <source>
        <dbReference type="EMBL" id="PHJ25724.1"/>
    </source>
</evidence>
<accession>A0A2C6LGV3</accession>
<dbReference type="RefSeq" id="XP_067927370.1">
    <property type="nucleotide sequence ID" value="XM_068060648.1"/>
</dbReference>
<dbReference type="GO" id="GO:0016614">
    <property type="term" value="F:oxidoreductase activity, acting on CH-OH group of donors"/>
    <property type="evidence" value="ECO:0007669"/>
    <property type="project" value="InterPro"/>
</dbReference>
<dbReference type="VEuPathDB" id="ToxoDB:CSUI_000414"/>
<dbReference type="AlphaFoldDB" id="A0A2C6LGV3"/>
<evidence type="ECO:0000259" key="3">
    <source>
        <dbReference type="PROSITE" id="PS00624"/>
    </source>
</evidence>
<sequence length="1188" mass="133488">MEEQRQRHRQLRAVLTRGIVAVCLLSLAHTFSFPGIAAQERDYTRRLQSMGDYMTSEVQDMMQEVFSSAPQADLSASSDYSFPTPSSGAPPVDPTAPYYMEDDESSLQRVYEDKVTTDPEVYEYIVVGCGASGCPLAGYLANQGKLSPGHVLSHKVLVLERGLSRREVANAVNIGGAGIGQADPTMTQVLTTRKGVRTHVAAVMGGSTTTDSGTYIQEDPSYFDYLNMVYGAGWDKKMLQSAIREHLAQLFYPDPSAHIMPPDMPFGVAVAEAMRQKGFVPLGGRIPLRRSWTLRMGKMWASASLFNWRTGLRRAADFFVHSPYLRPDRQHYLTVRSGHNVVRVEWEKVPGTPRANCVVYRPTVYKDIKPQGRKDLLPEKPASYANWKPWFKRLFDPEGTFFAENTTPREHPYFLAQGKKFRRACIGRHPNNRIILSAGAVQSPAILYRSGVGPKPQLKKIKVEPVLEIPDLGQELIDRVVIPVSMFRQHYKDKVIPIPRTAIFMSDGTDTAEVRELRTKRKGDRQDARKSKKEDNDSGERGRRHILEGIKHREETDSGIKVMAADTDSDQSDEPLGTREVKETGDDASTQVDSRIFLPPKPNLPPEISAAYLDPFKPWMGSLEPGRVCQATGIRLAGPHCPHTEYHHGHHPHHREEHEEAGRHHHGDPYGAYQLSQSTLSCTALPIGELSGGRIAEGIVYASRFILPPRYRNDPVTDAIFEVLQACSEHKAPFGLLFLKPICAIAFPAIMCLRKVYTTFYYTAQPRSRGSVRLDATGELLVNGNYLKHEQDLFDAVRGVSTMIGMANSNSYRHIVDTQDKLSCPASVLNGMLDIMLTIASSSSVFMTKPKNFYYIQEHLELLVPVPHRRLRRTVRLGEDVVPRVLKQINTDRKLHQDGASSNVFEFDDYQEHVIENLDVAKMEQLGIKRRLEEVGFDFASYERYLRGYTAPETDTVGDNFFMSRRLEKQLEEHLMNAEDKYYAAHATKTTGATERRLQEQAVDSVAYRRAVEECEKECFLNDEGDLSESCPATDVCCVAFGNARCIATHENQHYQAKHLADDEELPSRAVPSPGSSQYPPPPSNWEIDSITAPQWAATFPPRLPRPYKPKDIAKYALSYMTSTGEHANTIPMGKTVDSFFDLRGVERVSVIDSSVLNELPRMNPASVQMALGIYGGMKKVQQRRVPW</sequence>
<feature type="region of interest" description="Disordered" evidence="2">
    <location>
        <begin position="512"/>
        <end position="601"/>
    </location>
</feature>
<dbReference type="EMBL" id="MIGC01000174">
    <property type="protein sequence ID" value="PHJ25724.1"/>
    <property type="molecule type" value="Genomic_DNA"/>
</dbReference>
<feature type="compositionally biased region" description="Basic and acidic residues" evidence="2">
    <location>
        <begin position="576"/>
        <end position="585"/>
    </location>
</feature>
<dbReference type="InterPro" id="IPR051871">
    <property type="entry name" value="GMC_Oxidoreductase-Related"/>
</dbReference>
<reference evidence="4 5" key="1">
    <citation type="journal article" date="2017" name="Int. J. Parasitol.">
        <title>The genome of the protozoan parasite Cystoisospora suis and a reverse vaccinology approach to identify vaccine candidates.</title>
        <authorList>
            <person name="Palmieri N."/>
            <person name="Shrestha A."/>
            <person name="Ruttkowski B."/>
            <person name="Beck T."/>
            <person name="Vogl C."/>
            <person name="Tomley F."/>
            <person name="Blake D.P."/>
            <person name="Joachim A."/>
        </authorList>
    </citation>
    <scope>NUCLEOTIDE SEQUENCE [LARGE SCALE GENOMIC DNA]</scope>
    <source>
        <strain evidence="4 5">Wien I</strain>
    </source>
</reference>
<comment type="caution">
    <text evidence="4">The sequence shown here is derived from an EMBL/GenBank/DDBJ whole genome shotgun (WGS) entry which is preliminary data.</text>
</comment>
<dbReference type="InterPro" id="IPR036188">
    <property type="entry name" value="FAD/NAD-bd_sf"/>
</dbReference>
<dbReference type="PROSITE" id="PS00624">
    <property type="entry name" value="GMC_OXRED_2"/>
    <property type="match status" value="1"/>
</dbReference>
<keyword evidence="5" id="KW-1185">Reference proteome</keyword>
<proteinExistence type="predicted"/>
<gene>
    <name evidence="4" type="ORF">CSUI_000414</name>
</gene>
<name>A0A2C6LGV3_9APIC</name>
<evidence type="ECO:0000256" key="2">
    <source>
        <dbReference type="SAM" id="MobiDB-lite"/>
    </source>
</evidence>
<dbReference type="GO" id="GO:0016829">
    <property type="term" value="F:lyase activity"/>
    <property type="evidence" value="ECO:0007669"/>
    <property type="project" value="UniProtKB-KW"/>
</dbReference>
<evidence type="ECO:0000313" key="5">
    <source>
        <dbReference type="Proteomes" id="UP000221165"/>
    </source>
</evidence>